<proteinExistence type="inferred from homology"/>
<dbReference type="NCBIfam" id="TIGR00125">
    <property type="entry name" value="cyt_tran_rel"/>
    <property type="match status" value="1"/>
</dbReference>
<evidence type="ECO:0000256" key="12">
    <source>
        <dbReference type="HAMAP-Rule" id="MF_01603"/>
    </source>
</evidence>
<dbReference type="CDD" id="cd01172">
    <property type="entry name" value="RfaE_like"/>
    <property type="match status" value="1"/>
</dbReference>
<evidence type="ECO:0000256" key="5">
    <source>
        <dbReference type="ARBA" id="ARBA00022695"/>
    </source>
</evidence>
<dbReference type="Gene3D" id="3.40.1190.20">
    <property type="match status" value="1"/>
</dbReference>
<feature type="region of interest" description="Ribokinase" evidence="12">
    <location>
        <begin position="1"/>
        <end position="331"/>
    </location>
</feature>
<dbReference type="InterPro" id="IPR023030">
    <property type="entry name" value="Bifunc_HldE"/>
</dbReference>
<dbReference type="UniPathway" id="UPA00958"/>
<keyword evidence="7 12" id="KW-0418">Kinase</keyword>
<comment type="similarity">
    <text evidence="12">In the C-terminal section; belongs to the cytidylyltransferase family.</text>
</comment>
<dbReference type="PROSITE" id="PS00583">
    <property type="entry name" value="PFKB_KINASES_1"/>
    <property type="match status" value="1"/>
</dbReference>
<dbReference type="GO" id="GO:0016773">
    <property type="term" value="F:phosphotransferase activity, alcohol group as acceptor"/>
    <property type="evidence" value="ECO:0007669"/>
    <property type="project" value="InterPro"/>
</dbReference>
<name>A0A3D9HI68_9PROT</name>
<dbReference type="InterPro" id="IPR011914">
    <property type="entry name" value="RfaE_dom_II"/>
</dbReference>
<dbReference type="HAMAP" id="MF_01603">
    <property type="entry name" value="HldE"/>
    <property type="match status" value="1"/>
</dbReference>
<dbReference type="OrthoDB" id="9802794at2"/>
<feature type="region of interest" description="Cytidylyltransferase" evidence="12">
    <location>
        <begin position="359"/>
        <end position="490"/>
    </location>
</feature>
<comment type="function">
    <text evidence="1 12">Catalyzes the phosphorylation of D-glycero-D-manno-heptose 7-phosphate at the C-1 position to selectively form D-glycero-beta-D-manno-heptose-1,7-bisphosphate.</text>
</comment>
<gene>
    <name evidence="12" type="primary">hldE</name>
    <name evidence="15" type="ORF">DFP90_106136</name>
</gene>
<dbReference type="InterPro" id="IPR002173">
    <property type="entry name" value="Carboh/pur_kinase_PfkB_CS"/>
</dbReference>
<evidence type="ECO:0000256" key="3">
    <source>
        <dbReference type="ARBA" id="ARBA00004713"/>
    </source>
</evidence>
<evidence type="ECO:0000256" key="2">
    <source>
        <dbReference type="ARBA" id="ARBA00003753"/>
    </source>
</evidence>
<dbReference type="GO" id="GO:0033786">
    <property type="term" value="F:heptose-1-phosphate adenylyltransferase activity"/>
    <property type="evidence" value="ECO:0007669"/>
    <property type="project" value="UniProtKB-UniRule"/>
</dbReference>
<dbReference type="GO" id="GO:0033785">
    <property type="term" value="F:heptose 7-phosphate kinase activity"/>
    <property type="evidence" value="ECO:0007669"/>
    <property type="project" value="UniProtKB-UniRule"/>
</dbReference>
<evidence type="ECO:0000256" key="9">
    <source>
        <dbReference type="ARBA" id="ARBA00023268"/>
    </source>
</evidence>
<evidence type="ECO:0000259" key="14">
    <source>
        <dbReference type="Pfam" id="PF01467"/>
    </source>
</evidence>
<feature type="active site" evidence="12">
    <location>
        <position position="277"/>
    </location>
</feature>
<dbReference type="GO" id="GO:0005829">
    <property type="term" value="C:cytosol"/>
    <property type="evidence" value="ECO:0007669"/>
    <property type="project" value="TreeGrafter"/>
</dbReference>
<dbReference type="InterPro" id="IPR011611">
    <property type="entry name" value="PfkB_dom"/>
</dbReference>
<dbReference type="SUPFAM" id="SSF53613">
    <property type="entry name" value="Ribokinase-like"/>
    <property type="match status" value="1"/>
</dbReference>
<keyword evidence="9 12" id="KW-0511">Multifunctional enzyme</keyword>
<dbReference type="SUPFAM" id="SSF52374">
    <property type="entry name" value="Nucleotidylyl transferase"/>
    <property type="match status" value="1"/>
</dbReference>
<accession>A0A3D9HI68</accession>
<dbReference type="GO" id="GO:0097171">
    <property type="term" value="P:ADP-L-glycero-beta-D-manno-heptose biosynthetic process"/>
    <property type="evidence" value="ECO:0007669"/>
    <property type="project" value="UniProtKB-UniPathway"/>
</dbReference>
<comment type="caution">
    <text evidence="15">The sequence shown here is derived from an EMBL/GenBank/DDBJ whole genome shotgun (WGS) entry which is preliminary data.</text>
</comment>
<evidence type="ECO:0000256" key="7">
    <source>
        <dbReference type="ARBA" id="ARBA00022777"/>
    </source>
</evidence>
<evidence type="ECO:0000256" key="4">
    <source>
        <dbReference type="ARBA" id="ARBA00022679"/>
    </source>
</evidence>
<evidence type="ECO:0000313" key="16">
    <source>
        <dbReference type="Proteomes" id="UP000256845"/>
    </source>
</evidence>
<evidence type="ECO:0000259" key="13">
    <source>
        <dbReference type="Pfam" id="PF00294"/>
    </source>
</evidence>
<keyword evidence="8 12" id="KW-0067">ATP-binding</keyword>
<feature type="domain" description="Carbohydrate kinase PfkB" evidence="13">
    <location>
        <begin position="15"/>
        <end position="318"/>
    </location>
</feature>
<dbReference type="InterPro" id="IPR014729">
    <property type="entry name" value="Rossmann-like_a/b/a_fold"/>
</dbReference>
<keyword evidence="16" id="KW-1185">Reference proteome</keyword>
<feature type="domain" description="Cytidyltransferase-like" evidence="14">
    <location>
        <begin position="359"/>
        <end position="462"/>
    </location>
</feature>
<dbReference type="Proteomes" id="UP000256845">
    <property type="component" value="Unassembled WGS sequence"/>
</dbReference>
<evidence type="ECO:0000256" key="8">
    <source>
        <dbReference type="ARBA" id="ARBA00022840"/>
    </source>
</evidence>
<dbReference type="Pfam" id="PF00294">
    <property type="entry name" value="PfkB"/>
    <property type="match status" value="1"/>
</dbReference>
<dbReference type="Gene3D" id="3.40.50.620">
    <property type="entry name" value="HUPs"/>
    <property type="match status" value="1"/>
</dbReference>
<keyword evidence="6 12" id="KW-0547">Nucleotide-binding</keyword>
<comment type="catalytic activity">
    <reaction evidence="11 12">
        <text>D-glycero-beta-D-manno-heptose 1-phosphate + ATP + H(+) = ADP-D-glycero-beta-D-manno-heptose + diphosphate</text>
        <dbReference type="Rhea" id="RHEA:27465"/>
        <dbReference type="ChEBI" id="CHEBI:15378"/>
        <dbReference type="ChEBI" id="CHEBI:30616"/>
        <dbReference type="ChEBI" id="CHEBI:33019"/>
        <dbReference type="ChEBI" id="CHEBI:59967"/>
        <dbReference type="ChEBI" id="CHEBI:61593"/>
        <dbReference type="EC" id="2.7.7.70"/>
    </reaction>
</comment>
<dbReference type="RefSeq" id="WP_115937357.1">
    <property type="nucleotide sequence ID" value="NZ_QRDW01000006.1"/>
</dbReference>
<keyword evidence="10 12" id="KW-0119">Carbohydrate metabolism</keyword>
<dbReference type="PANTHER" id="PTHR46969">
    <property type="entry name" value="BIFUNCTIONAL PROTEIN HLDE"/>
    <property type="match status" value="1"/>
</dbReference>
<dbReference type="EMBL" id="QRDW01000006">
    <property type="protein sequence ID" value="RED49158.1"/>
    <property type="molecule type" value="Genomic_DNA"/>
</dbReference>
<comment type="pathway">
    <text evidence="12">Nucleotide-sugar biosynthesis; ADP-L-glycero-beta-D-manno-heptose biosynthesis; ADP-L-glycero-beta-D-manno-heptose from D-glycero-beta-D-manno-heptose 7-phosphate: step 3/4.</text>
</comment>
<evidence type="ECO:0000256" key="6">
    <source>
        <dbReference type="ARBA" id="ARBA00022741"/>
    </source>
</evidence>
<protein>
    <recommendedName>
        <fullName evidence="12">Bifunctional protein HldE</fullName>
    </recommendedName>
    <domain>
        <recommendedName>
            <fullName evidence="12">D-beta-D-heptose 7-phosphate kinase</fullName>
            <ecNumber evidence="12">2.7.1.167</ecNumber>
        </recommendedName>
        <alternativeName>
            <fullName evidence="12">D-beta-D-heptose 7-phosphotransferase</fullName>
        </alternativeName>
        <alternativeName>
            <fullName evidence="12">D-glycero-beta-D-manno-heptose-7-phosphate kinase</fullName>
        </alternativeName>
    </domain>
    <domain>
        <recommendedName>
            <fullName evidence="12">D-beta-D-heptose 1-phosphate adenylyltransferase</fullName>
            <ecNumber evidence="12">2.7.7.70</ecNumber>
        </recommendedName>
        <alternativeName>
            <fullName evidence="12">D-glycero-beta-D-manno-heptose 1-phosphate adenylyltransferase</fullName>
        </alternativeName>
    </domain>
</protein>
<comment type="subunit">
    <text evidence="12">Homodimer.</text>
</comment>
<dbReference type="EC" id="2.7.1.167" evidence="12"/>
<dbReference type="UniPathway" id="UPA00356">
    <property type="reaction ID" value="UER00437"/>
</dbReference>
<organism evidence="15 16">
    <name type="scientific">Aestuariispira insulae</name>
    <dbReference type="NCBI Taxonomy" id="1461337"/>
    <lineage>
        <taxon>Bacteria</taxon>
        <taxon>Pseudomonadati</taxon>
        <taxon>Pseudomonadota</taxon>
        <taxon>Alphaproteobacteria</taxon>
        <taxon>Rhodospirillales</taxon>
        <taxon>Kiloniellaceae</taxon>
        <taxon>Aestuariispira</taxon>
    </lineage>
</organism>
<dbReference type="AlphaFoldDB" id="A0A3D9HI68"/>
<reference evidence="15 16" key="1">
    <citation type="submission" date="2018-07" db="EMBL/GenBank/DDBJ databases">
        <title>Genomic Encyclopedia of Type Strains, Phase III (KMG-III): the genomes of soil and plant-associated and newly described type strains.</title>
        <authorList>
            <person name="Whitman W."/>
        </authorList>
    </citation>
    <scope>NUCLEOTIDE SEQUENCE [LARGE SCALE GENOMIC DNA]</scope>
    <source>
        <strain evidence="15 16">CECT 8488</strain>
    </source>
</reference>
<dbReference type="GO" id="GO:0009244">
    <property type="term" value="P:lipopolysaccharide core region biosynthetic process"/>
    <property type="evidence" value="ECO:0007669"/>
    <property type="project" value="UniProtKB-UniPathway"/>
</dbReference>
<dbReference type="Pfam" id="PF01467">
    <property type="entry name" value="CTP_transf_like"/>
    <property type="match status" value="1"/>
</dbReference>
<evidence type="ECO:0000256" key="1">
    <source>
        <dbReference type="ARBA" id="ARBA00002319"/>
    </source>
</evidence>
<evidence type="ECO:0000256" key="10">
    <source>
        <dbReference type="ARBA" id="ARBA00023277"/>
    </source>
</evidence>
<feature type="binding site" evidence="12">
    <location>
        <begin position="204"/>
        <end position="207"/>
    </location>
    <ligand>
        <name>ATP</name>
        <dbReference type="ChEBI" id="CHEBI:30616"/>
    </ligand>
</feature>
<keyword evidence="5 12" id="KW-0548">Nucleotidyltransferase</keyword>
<evidence type="ECO:0000256" key="11">
    <source>
        <dbReference type="ARBA" id="ARBA00047428"/>
    </source>
</evidence>
<comment type="catalytic activity">
    <reaction evidence="12">
        <text>D-glycero-beta-D-manno-heptose 7-phosphate + ATP = D-glycero-beta-D-manno-heptose 1,7-bisphosphate + ADP + H(+)</text>
        <dbReference type="Rhea" id="RHEA:27473"/>
        <dbReference type="ChEBI" id="CHEBI:15378"/>
        <dbReference type="ChEBI" id="CHEBI:30616"/>
        <dbReference type="ChEBI" id="CHEBI:60204"/>
        <dbReference type="ChEBI" id="CHEBI:60208"/>
        <dbReference type="ChEBI" id="CHEBI:456216"/>
        <dbReference type="EC" id="2.7.1.167"/>
    </reaction>
</comment>
<comment type="similarity">
    <text evidence="12">In the N-terminal section; belongs to the carbohydrate kinase PfkB family.</text>
</comment>
<dbReference type="EC" id="2.7.7.70" evidence="12"/>
<dbReference type="GO" id="GO:0005524">
    <property type="term" value="F:ATP binding"/>
    <property type="evidence" value="ECO:0007669"/>
    <property type="project" value="UniProtKB-UniRule"/>
</dbReference>
<sequence length="490" mass="51411">MGADIAGQLEKLEKAKVLCVGDLMLDSFVEGAVDRISPEAPIPVMNVAREKSHLGGAGNVARNLSALGVGCRLVAAIGDDAAGKETLALFAELPGVVPELQTLKGRPTTVKVRYLAGGQHLLRVDREATGPLGPEQEDHVIAACAEAMEDCGAVILSDYGKGILSNRVIAAVIEAAHLKHLPVLVDPKGEDFHKYRGATLLTPNRKELALAAHMPVSNDAEIVMACHHIMNSCGVQGLLATRSEQGMTLVHHGAEGEKLHHLSAEALEVFDVAGAGDTVIGTFAAGLAAGFDMLDAATLANVAAGVVVAKAGTAVAYPHEIMKAVHGERWRASEEKVAPLAAVADRVQTWKRQGLKVGFTNGCFDLLHPGHISLIDQSRAACDRLVVGLNSDASVKRLKGDSRPLQNEVSRATVLASLANVDAVVVFGEDTPMTVINSLKPDVLIKGADYTIETVVGAQEVQSWGGKVILADLVQGQSTTNTIAKMNGDK</sequence>
<dbReference type="NCBIfam" id="TIGR02198">
    <property type="entry name" value="rfaE_dom_I"/>
    <property type="match status" value="1"/>
</dbReference>
<dbReference type="NCBIfam" id="TIGR02199">
    <property type="entry name" value="rfaE_dom_II"/>
    <property type="match status" value="1"/>
</dbReference>
<dbReference type="InterPro" id="IPR004821">
    <property type="entry name" value="Cyt_trans-like"/>
</dbReference>
<comment type="function">
    <text evidence="2 12">Catalyzes the ADP transfer from ATP to D-glycero-beta-D-manno-heptose 1-phosphate, yielding ADP-D-glycero-beta-D-manno-heptose.</text>
</comment>
<keyword evidence="4 12" id="KW-0808">Transferase</keyword>
<dbReference type="PANTHER" id="PTHR46969:SF1">
    <property type="entry name" value="BIFUNCTIONAL PROTEIN HLDE"/>
    <property type="match status" value="1"/>
</dbReference>
<dbReference type="InterPro" id="IPR029056">
    <property type="entry name" value="Ribokinase-like"/>
</dbReference>
<comment type="pathway">
    <text evidence="12">Nucleotide-sugar biosynthesis; ADP-L-glycero-beta-D-manno-heptose biosynthesis; ADP-L-glycero-beta-D-manno-heptose from D-glycero-beta-D-manno-heptose 7-phosphate: step 1/4.</text>
</comment>
<comment type="pathway">
    <text evidence="3">Bacterial outer membrane biogenesis; LPS core biosynthesis.</text>
</comment>
<dbReference type="InterPro" id="IPR011913">
    <property type="entry name" value="RfaE_dom_I"/>
</dbReference>
<evidence type="ECO:0000313" key="15">
    <source>
        <dbReference type="EMBL" id="RED49158.1"/>
    </source>
</evidence>